<dbReference type="Gene3D" id="1.10.630.10">
    <property type="entry name" value="Cytochrome P450"/>
    <property type="match status" value="2"/>
</dbReference>
<keyword evidence="3" id="KW-1185">Reference proteome</keyword>
<evidence type="ECO:0000256" key="1">
    <source>
        <dbReference type="ARBA" id="ARBA00023002"/>
    </source>
</evidence>
<dbReference type="AlphaFoldDB" id="A0AA38W6Q6"/>
<organism evidence="2 3">
    <name type="scientific">Centaurea solstitialis</name>
    <name type="common">yellow star-thistle</name>
    <dbReference type="NCBI Taxonomy" id="347529"/>
    <lineage>
        <taxon>Eukaryota</taxon>
        <taxon>Viridiplantae</taxon>
        <taxon>Streptophyta</taxon>
        <taxon>Embryophyta</taxon>
        <taxon>Tracheophyta</taxon>
        <taxon>Spermatophyta</taxon>
        <taxon>Magnoliopsida</taxon>
        <taxon>eudicotyledons</taxon>
        <taxon>Gunneridae</taxon>
        <taxon>Pentapetalae</taxon>
        <taxon>asterids</taxon>
        <taxon>campanulids</taxon>
        <taxon>Asterales</taxon>
        <taxon>Asteraceae</taxon>
        <taxon>Carduoideae</taxon>
        <taxon>Cardueae</taxon>
        <taxon>Centaureinae</taxon>
        <taxon>Centaurea</taxon>
    </lineage>
</organism>
<dbReference type="PANTHER" id="PTHR47951:SF7">
    <property type="entry name" value="FLAVONOID 3',5'-HYDROXYLASE-LIKE ISOFORM X1"/>
    <property type="match status" value="1"/>
</dbReference>
<dbReference type="InterPro" id="IPR036396">
    <property type="entry name" value="Cyt_P450_sf"/>
</dbReference>
<dbReference type="GO" id="GO:0016705">
    <property type="term" value="F:oxidoreductase activity, acting on paired donors, with incorporation or reduction of molecular oxygen"/>
    <property type="evidence" value="ECO:0007669"/>
    <property type="project" value="InterPro"/>
</dbReference>
<comment type="caution">
    <text evidence="2">The sequence shown here is derived from an EMBL/GenBank/DDBJ whole genome shotgun (WGS) entry which is preliminary data.</text>
</comment>
<evidence type="ECO:0008006" key="4">
    <source>
        <dbReference type="Google" id="ProtNLM"/>
    </source>
</evidence>
<protein>
    <recommendedName>
        <fullName evidence="4">Cytochrome P450</fullName>
    </recommendedName>
</protein>
<evidence type="ECO:0000313" key="3">
    <source>
        <dbReference type="Proteomes" id="UP001172457"/>
    </source>
</evidence>
<dbReference type="GO" id="GO:0004497">
    <property type="term" value="F:monooxygenase activity"/>
    <property type="evidence" value="ECO:0007669"/>
    <property type="project" value="InterPro"/>
</dbReference>
<dbReference type="SUPFAM" id="SSF48264">
    <property type="entry name" value="Cytochrome P450"/>
    <property type="match status" value="1"/>
</dbReference>
<sequence>MIMVEWTIIEIMKNDSIKKMVQEELFEIVGLNNIVEESYLPKLEYLEATIRKLCACTLLGVSPCSRQERLAHGNNLKFIPFGSGRRSCPRVPLAAKMQMYILASLLQSFNWSLLEGEEEHDLSHKNGIALKKMKPFDAIPSQRLPNVNLYM</sequence>
<proteinExistence type="predicted"/>
<gene>
    <name evidence="2" type="ORF">OSB04_030009</name>
</gene>
<dbReference type="Proteomes" id="UP001172457">
    <property type="component" value="Chromosome 8"/>
</dbReference>
<keyword evidence="1" id="KW-0560">Oxidoreductase</keyword>
<dbReference type="PANTHER" id="PTHR47951">
    <property type="entry name" value="OS08G0547900 PROTEIN"/>
    <property type="match status" value="1"/>
</dbReference>
<dbReference type="InterPro" id="IPR002401">
    <property type="entry name" value="Cyt_P450_E_grp-I"/>
</dbReference>
<dbReference type="InterPro" id="IPR001128">
    <property type="entry name" value="Cyt_P450"/>
</dbReference>
<evidence type="ECO:0000313" key="2">
    <source>
        <dbReference type="EMBL" id="KAJ9537276.1"/>
    </source>
</evidence>
<name>A0AA38W6Q6_9ASTR</name>
<reference evidence="2" key="1">
    <citation type="submission" date="2023-03" db="EMBL/GenBank/DDBJ databases">
        <title>Chromosome-scale reference genome and RAD-based genetic map of yellow starthistle (Centaurea solstitialis) reveal putative structural variation and QTLs associated with invader traits.</title>
        <authorList>
            <person name="Reatini B."/>
            <person name="Cang F.A."/>
            <person name="Jiang Q."/>
            <person name="Mckibben M.T.W."/>
            <person name="Barker M.S."/>
            <person name="Rieseberg L.H."/>
            <person name="Dlugosch K.M."/>
        </authorList>
    </citation>
    <scope>NUCLEOTIDE SEQUENCE</scope>
    <source>
        <strain evidence="2">CAN-66</strain>
        <tissue evidence="2">Leaf</tissue>
    </source>
</reference>
<accession>A0AA38W6Q6</accession>
<dbReference type="PRINTS" id="PR00463">
    <property type="entry name" value="EP450I"/>
</dbReference>
<dbReference type="GO" id="GO:0020037">
    <property type="term" value="F:heme binding"/>
    <property type="evidence" value="ECO:0007669"/>
    <property type="project" value="InterPro"/>
</dbReference>
<dbReference type="EMBL" id="JARYMX010000008">
    <property type="protein sequence ID" value="KAJ9537276.1"/>
    <property type="molecule type" value="Genomic_DNA"/>
</dbReference>
<dbReference type="GO" id="GO:0005506">
    <property type="term" value="F:iron ion binding"/>
    <property type="evidence" value="ECO:0007669"/>
    <property type="project" value="InterPro"/>
</dbReference>
<dbReference type="Pfam" id="PF00067">
    <property type="entry name" value="p450"/>
    <property type="match status" value="2"/>
</dbReference>